<evidence type="ECO:0000256" key="6">
    <source>
        <dbReference type="ARBA" id="ARBA00023136"/>
    </source>
</evidence>
<evidence type="ECO:0000256" key="7">
    <source>
        <dbReference type="ARBA" id="ARBA00023310"/>
    </source>
</evidence>
<dbReference type="GO" id="GO:0042777">
    <property type="term" value="P:proton motive force-driven plasma membrane ATP synthesis"/>
    <property type="evidence" value="ECO:0007669"/>
    <property type="project" value="UniProtKB-UniRule"/>
</dbReference>
<evidence type="ECO:0000256" key="5">
    <source>
        <dbReference type="ARBA" id="ARBA00023065"/>
    </source>
</evidence>
<dbReference type="GO" id="GO:0005524">
    <property type="term" value="F:ATP binding"/>
    <property type="evidence" value="ECO:0007669"/>
    <property type="project" value="UniProtKB-UniRule"/>
</dbReference>
<name>A0A7J9RQU7_SULOH</name>
<comment type="similarity">
    <text evidence="1 8">Belongs to the V-ATPase E subunit family.</text>
</comment>
<dbReference type="GO" id="GO:0033178">
    <property type="term" value="C:proton-transporting two-sector ATPase complex, catalytic domain"/>
    <property type="evidence" value="ECO:0007669"/>
    <property type="project" value="InterPro"/>
</dbReference>
<dbReference type="Proteomes" id="UP000582213">
    <property type="component" value="Unassembled WGS sequence"/>
</dbReference>
<evidence type="ECO:0000256" key="1">
    <source>
        <dbReference type="ARBA" id="ARBA00005901"/>
    </source>
</evidence>
<dbReference type="InterPro" id="IPR002842">
    <property type="entry name" value="ATPase_V1_Esu"/>
</dbReference>
<reference evidence="10 11" key="1">
    <citation type="submission" date="2020-08" db="EMBL/GenBank/DDBJ databases">
        <title>Genomic Encyclopedia of Type Strains, Phase IV (KMG-IV): sequencing the most valuable type-strain genomes for metagenomic binning, comparative biology and taxonomic classification.</title>
        <authorList>
            <person name="Goeker M."/>
        </authorList>
    </citation>
    <scope>NUCLEOTIDE SEQUENCE [LARGE SCALE GENOMIC DNA]</scope>
    <source>
        <strain evidence="10 11">DSM 12421</strain>
    </source>
</reference>
<accession>A0A7J9RQU7</accession>
<dbReference type="GO" id="GO:0005886">
    <property type="term" value="C:plasma membrane"/>
    <property type="evidence" value="ECO:0007669"/>
    <property type="project" value="UniProtKB-SubCell"/>
</dbReference>
<dbReference type="OrthoDB" id="43245at2157"/>
<dbReference type="GO" id="GO:0046961">
    <property type="term" value="F:proton-transporting ATPase activity, rotational mechanism"/>
    <property type="evidence" value="ECO:0007669"/>
    <property type="project" value="InterPro"/>
</dbReference>
<keyword evidence="2 8" id="KW-0813">Transport</keyword>
<dbReference type="GO" id="GO:0046933">
    <property type="term" value="F:proton-transporting ATP synthase activity, rotational mechanism"/>
    <property type="evidence" value="ECO:0007669"/>
    <property type="project" value="UniProtKB-UniRule"/>
</dbReference>
<comment type="subunit">
    <text evidence="8">Has multiple subunits with at least A(3), B(3), C, D, E, F, H, I and proteolipid K(x).</text>
</comment>
<dbReference type="HAMAP" id="MF_00311">
    <property type="entry name" value="ATP_synth_E_arch"/>
    <property type="match status" value="1"/>
</dbReference>
<dbReference type="SUPFAM" id="SSF160527">
    <property type="entry name" value="V-type ATPase subunit E-like"/>
    <property type="match status" value="1"/>
</dbReference>
<dbReference type="InterPro" id="IPR038495">
    <property type="entry name" value="ATPase_E_C"/>
</dbReference>
<organism evidence="10 11">
    <name type="scientific">Sulfurisphaera ohwakuensis</name>
    <dbReference type="NCBI Taxonomy" id="69656"/>
    <lineage>
        <taxon>Archaea</taxon>
        <taxon>Thermoproteota</taxon>
        <taxon>Thermoprotei</taxon>
        <taxon>Sulfolobales</taxon>
        <taxon>Sulfolobaceae</taxon>
        <taxon>Sulfurisphaera</taxon>
    </lineage>
</organism>
<gene>
    <name evidence="8" type="primary">atpE</name>
    <name evidence="10" type="ORF">HNQ62_000117</name>
</gene>
<evidence type="ECO:0000256" key="8">
    <source>
        <dbReference type="HAMAP-Rule" id="MF_00311"/>
    </source>
</evidence>
<dbReference type="EMBL" id="JACHFY010000001">
    <property type="protein sequence ID" value="MBB5252399.1"/>
    <property type="molecule type" value="Genomic_DNA"/>
</dbReference>
<protein>
    <recommendedName>
        <fullName evidence="8">A-type ATP synthase subunit E</fullName>
    </recommendedName>
</protein>
<evidence type="ECO:0000256" key="4">
    <source>
        <dbReference type="ARBA" id="ARBA00022781"/>
    </source>
</evidence>
<dbReference type="Gene3D" id="3.30.2320.30">
    <property type="entry name" value="ATP synthase, E subunit, C-terminal"/>
    <property type="match status" value="1"/>
</dbReference>
<comment type="function">
    <text evidence="8">Component of the A-type ATP synthase that produces ATP from ADP in the presence of a proton gradient across the membrane.</text>
</comment>
<evidence type="ECO:0000313" key="11">
    <source>
        <dbReference type="Proteomes" id="UP000582213"/>
    </source>
</evidence>
<evidence type="ECO:0000256" key="3">
    <source>
        <dbReference type="ARBA" id="ARBA00022475"/>
    </source>
</evidence>
<keyword evidence="6 8" id="KW-0472">Membrane</keyword>
<keyword evidence="7 8" id="KW-0066">ATP synthesis</keyword>
<evidence type="ECO:0000256" key="2">
    <source>
        <dbReference type="ARBA" id="ARBA00022448"/>
    </source>
</evidence>
<keyword evidence="9" id="KW-0175">Coiled coil</keyword>
<feature type="coiled-coil region" evidence="9">
    <location>
        <begin position="50"/>
        <end position="77"/>
    </location>
</feature>
<comment type="subcellular location">
    <subcellularLocation>
        <location evidence="8">Cell membrane</location>
        <topology evidence="8">Peripheral membrane protein</topology>
    </subcellularLocation>
</comment>
<sequence length="191" mass="22318">MVSFEDLLNYSLNEEKNKITEEFKKILSEMNQIIDEAYAEVYREYSAKIIDLVNKNNDRIRGEIAKMEIENKRLISKEMDYWIENVKENAKKSLYEFVKTDNYKKGLESIISREVSDGSIIYCSPSDQKSISDIIKKKKISCKIVVDEKIVGGIKIYYPDKSLLKDFTLETILNQVFDDIRDKIAQILFGE</sequence>
<evidence type="ECO:0000256" key="9">
    <source>
        <dbReference type="SAM" id="Coils"/>
    </source>
</evidence>
<comment type="caution">
    <text evidence="10">The sequence shown here is derived from an EMBL/GenBank/DDBJ whole genome shotgun (WGS) entry which is preliminary data.</text>
</comment>
<dbReference type="Pfam" id="PF01991">
    <property type="entry name" value="vATP-synt_E"/>
    <property type="match status" value="1"/>
</dbReference>
<keyword evidence="5 8" id="KW-0406">Ion transport</keyword>
<proteinExistence type="inferred from homology"/>
<evidence type="ECO:0000313" key="10">
    <source>
        <dbReference type="EMBL" id="MBB5252399.1"/>
    </source>
</evidence>
<dbReference type="AlphaFoldDB" id="A0A7J9RQU7"/>
<keyword evidence="3 8" id="KW-1003">Cell membrane</keyword>
<keyword evidence="4 8" id="KW-0375">Hydrogen ion transport</keyword>